<name>A0A9W8LPY2_9FUNG</name>
<dbReference type="InterPro" id="IPR021867">
    <property type="entry name" value="Bmt2/SAMTOR"/>
</dbReference>
<feature type="compositionally biased region" description="Polar residues" evidence="4">
    <location>
        <begin position="14"/>
        <end position="24"/>
    </location>
</feature>
<dbReference type="EC" id="2.1.1.286" evidence="5"/>
<dbReference type="Proteomes" id="UP001140094">
    <property type="component" value="Unassembled WGS sequence"/>
</dbReference>
<keyword evidence="2 5" id="KW-0808">Transferase</keyword>
<evidence type="ECO:0000313" key="6">
    <source>
        <dbReference type="Proteomes" id="UP001140094"/>
    </source>
</evidence>
<evidence type="ECO:0000256" key="4">
    <source>
        <dbReference type="SAM" id="MobiDB-lite"/>
    </source>
</evidence>
<sequence length="155" mass="17522">MPKTHARRRRPVTSLGTSAGSAAPTSLPLPPIHTSGQKIVIDTALLNKISRGKLGKSSSDTRRRINHFHTLIKEYSQLGARRRELTNAQMISEVDLRIEEVAREMAQMGGLDWYQKASLLGQSKQRGGDTSRWLIPKLRELNLHQRPRKLRLLDV</sequence>
<accession>A0A9W8LPY2</accession>
<dbReference type="EMBL" id="JANBUO010004103">
    <property type="protein sequence ID" value="KAJ2788414.1"/>
    <property type="molecule type" value="Genomic_DNA"/>
</dbReference>
<protein>
    <submittedName>
        <fullName evidence="5">25S rRNA (Adenine2142-N1)-methyltransferase</fullName>
        <ecNumber evidence="5">2.1.1.286</ecNumber>
    </submittedName>
</protein>
<proteinExistence type="predicted"/>
<feature type="compositionally biased region" description="Basic residues" evidence="4">
    <location>
        <begin position="1"/>
        <end position="11"/>
    </location>
</feature>
<evidence type="ECO:0000256" key="1">
    <source>
        <dbReference type="ARBA" id="ARBA00022603"/>
    </source>
</evidence>
<keyword evidence="6" id="KW-1185">Reference proteome</keyword>
<feature type="non-terminal residue" evidence="5">
    <location>
        <position position="155"/>
    </location>
</feature>
<dbReference type="GO" id="GO:0008168">
    <property type="term" value="F:methyltransferase activity"/>
    <property type="evidence" value="ECO:0007669"/>
    <property type="project" value="UniProtKB-KW"/>
</dbReference>
<dbReference type="OrthoDB" id="5954793at2759"/>
<keyword evidence="1 5" id="KW-0489">Methyltransferase</keyword>
<dbReference type="GO" id="GO:0032259">
    <property type="term" value="P:methylation"/>
    <property type="evidence" value="ECO:0007669"/>
    <property type="project" value="UniProtKB-KW"/>
</dbReference>
<feature type="region of interest" description="Disordered" evidence="4">
    <location>
        <begin position="1"/>
        <end position="32"/>
    </location>
</feature>
<reference evidence="5" key="1">
    <citation type="submission" date="2022-07" db="EMBL/GenBank/DDBJ databases">
        <title>Phylogenomic reconstructions and comparative analyses of Kickxellomycotina fungi.</title>
        <authorList>
            <person name="Reynolds N.K."/>
            <person name="Stajich J.E."/>
            <person name="Barry K."/>
            <person name="Grigoriev I.V."/>
            <person name="Crous P."/>
            <person name="Smith M.E."/>
        </authorList>
    </citation>
    <scope>NUCLEOTIDE SEQUENCE</scope>
    <source>
        <strain evidence="5">NRRL 1565</strain>
    </source>
</reference>
<evidence type="ECO:0000256" key="3">
    <source>
        <dbReference type="ARBA" id="ARBA00022691"/>
    </source>
</evidence>
<evidence type="ECO:0000313" key="5">
    <source>
        <dbReference type="EMBL" id="KAJ2788414.1"/>
    </source>
</evidence>
<gene>
    <name evidence="5" type="primary">BMT2</name>
    <name evidence="5" type="ORF">H4R20_007382</name>
</gene>
<evidence type="ECO:0000256" key="2">
    <source>
        <dbReference type="ARBA" id="ARBA00022679"/>
    </source>
</evidence>
<keyword evidence="3" id="KW-0949">S-adenosyl-L-methionine</keyword>
<organism evidence="5 6">
    <name type="scientific">Coemansia guatemalensis</name>
    <dbReference type="NCBI Taxonomy" id="2761395"/>
    <lineage>
        <taxon>Eukaryota</taxon>
        <taxon>Fungi</taxon>
        <taxon>Fungi incertae sedis</taxon>
        <taxon>Zoopagomycota</taxon>
        <taxon>Kickxellomycotina</taxon>
        <taxon>Kickxellomycetes</taxon>
        <taxon>Kickxellales</taxon>
        <taxon>Kickxellaceae</taxon>
        <taxon>Coemansia</taxon>
    </lineage>
</organism>
<comment type="caution">
    <text evidence="5">The sequence shown here is derived from an EMBL/GenBank/DDBJ whole genome shotgun (WGS) entry which is preliminary data.</text>
</comment>
<dbReference type="Pfam" id="PF11968">
    <property type="entry name" value="Bmt2"/>
    <property type="match status" value="1"/>
</dbReference>
<dbReference type="AlphaFoldDB" id="A0A9W8LPY2"/>